<keyword evidence="2" id="KW-0106">Calcium</keyword>
<evidence type="ECO:0000313" key="4">
    <source>
        <dbReference type="EMBL" id="EGD79131.1"/>
    </source>
</evidence>
<dbReference type="Pfam" id="PF13499">
    <property type="entry name" value="EF-hand_7"/>
    <property type="match status" value="2"/>
</dbReference>
<dbReference type="FunCoup" id="F2UNC6">
    <property type="interactions" value="831"/>
</dbReference>
<dbReference type="PANTHER" id="PTHR23048:SF49">
    <property type="entry name" value="FI08416P-RELATED"/>
    <property type="match status" value="1"/>
</dbReference>
<dbReference type="CDD" id="cd00051">
    <property type="entry name" value="EFh"/>
    <property type="match status" value="2"/>
</dbReference>
<organism evidence="5">
    <name type="scientific">Salpingoeca rosetta (strain ATCC 50818 / BSB-021)</name>
    <dbReference type="NCBI Taxonomy" id="946362"/>
    <lineage>
        <taxon>Eukaryota</taxon>
        <taxon>Choanoflagellata</taxon>
        <taxon>Craspedida</taxon>
        <taxon>Salpingoecidae</taxon>
        <taxon>Salpingoeca</taxon>
    </lineage>
</organism>
<dbReference type="eggNOG" id="KOG0030">
    <property type="taxonomic scope" value="Eukaryota"/>
</dbReference>
<name>F2UNC6_SALR5</name>
<sequence>MSFSSERIQEFREAFALFDKRGDGNIRVGDLGTVLRALGQNPTEEDVKKIQAELDPEGNNDKRINFEEFLPILERVKDKKPHGTEADYVEGLRVFDKDGNGTISAAELRHVLTSLGEKLSDDDVDALLSHAQMDSGNVNYEEFVRMVMSG</sequence>
<dbReference type="SMART" id="SM00054">
    <property type="entry name" value="EFh"/>
    <property type="match status" value="3"/>
</dbReference>
<keyword evidence="5" id="KW-1185">Reference proteome</keyword>
<evidence type="ECO:0000256" key="2">
    <source>
        <dbReference type="ARBA" id="ARBA00022837"/>
    </source>
</evidence>
<dbReference type="PROSITE" id="PS00018">
    <property type="entry name" value="EF_HAND_1"/>
    <property type="match status" value="1"/>
</dbReference>
<gene>
    <name evidence="4" type="ORF">PTSG_12942</name>
</gene>
<dbReference type="KEGG" id="sre:PTSG_12942"/>
<dbReference type="GO" id="GO:0005509">
    <property type="term" value="F:calcium ion binding"/>
    <property type="evidence" value="ECO:0007669"/>
    <property type="project" value="InterPro"/>
</dbReference>
<dbReference type="AlphaFoldDB" id="F2UNC6"/>
<dbReference type="GO" id="GO:0016460">
    <property type="term" value="C:myosin II complex"/>
    <property type="evidence" value="ECO:0007669"/>
    <property type="project" value="TreeGrafter"/>
</dbReference>
<dbReference type="OMA" id="HDQASTN"/>
<dbReference type="SUPFAM" id="SSF47473">
    <property type="entry name" value="EF-hand"/>
    <property type="match status" value="1"/>
</dbReference>
<dbReference type="EMBL" id="GL832984">
    <property type="protein sequence ID" value="EGD79131.1"/>
    <property type="molecule type" value="Genomic_DNA"/>
</dbReference>
<dbReference type="RefSeq" id="XP_004989216.1">
    <property type="nucleotide sequence ID" value="XM_004989159.1"/>
</dbReference>
<dbReference type="InterPro" id="IPR002048">
    <property type="entry name" value="EF_hand_dom"/>
</dbReference>
<dbReference type="GeneID" id="16069760"/>
<evidence type="ECO:0000259" key="3">
    <source>
        <dbReference type="PROSITE" id="PS50222"/>
    </source>
</evidence>
<dbReference type="FunFam" id="1.10.238.10:FF:000003">
    <property type="entry name" value="Calmodulin A"/>
    <property type="match status" value="1"/>
</dbReference>
<proteinExistence type="predicted"/>
<dbReference type="InterPro" id="IPR050230">
    <property type="entry name" value="CALM/Myosin/TropC-like"/>
</dbReference>
<reference evidence="4" key="1">
    <citation type="submission" date="2009-08" db="EMBL/GenBank/DDBJ databases">
        <title>Annotation of Salpingoeca rosetta.</title>
        <authorList>
            <consortium name="The Broad Institute Genome Sequencing Platform"/>
            <person name="Russ C."/>
            <person name="Cuomo C."/>
            <person name="Burger G."/>
            <person name="Gray M.W."/>
            <person name="Holland P.W.H."/>
            <person name="King N."/>
            <person name="Lang F.B.F."/>
            <person name="Roger A.J."/>
            <person name="Ruiz-Trillo I."/>
            <person name="Young S.K."/>
            <person name="Zeng Q."/>
            <person name="Gargeya S."/>
            <person name="Alvarado L."/>
            <person name="Berlin A."/>
            <person name="Chapman S.B."/>
            <person name="Chen Z."/>
            <person name="Freedman E."/>
            <person name="Gellesch M."/>
            <person name="Goldberg J."/>
            <person name="Griggs A."/>
            <person name="Gujja S."/>
            <person name="Heilman E."/>
            <person name="Heiman D."/>
            <person name="Howarth C."/>
            <person name="Mehta T."/>
            <person name="Neiman D."/>
            <person name="Pearson M."/>
            <person name="Roberts A."/>
            <person name="Saif S."/>
            <person name="Shea T."/>
            <person name="Shenoy N."/>
            <person name="Sisk P."/>
            <person name="Stolte C."/>
            <person name="Sykes S."/>
            <person name="White J."/>
            <person name="Yandava C."/>
            <person name="Haas B."/>
            <person name="Nusbaum C."/>
            <person name="Birren B."/>
        </authorList>
    </citation>
    <scope>NUCLEOTIDE SEQUENCE [LARGE SCALE GENOMIC DNA]</scope>
    <source>
        <strain evidence="4">ATCC 50818</strain>
    </source>
</reference>
<dbReference type="InParanoid" id="F2UNC6"/>
<dbReference type="PROSITE" id="PS50222">
    <property type="entry name" value="EF_HAND_2"/>
    <property type="match status" value="2"/>
</dbReference>
<dbReference type="STRING" id="946362.F2UNC6"/>
<accession>F2UNC6</accession>
<evidence type="ECO:0000256" key="1">
    <source>
        <dbReference type="ARBA" id="ARBA00022737"/>
    </source>
</evidence>
<dbReference type="PANTHER" id="PTHR23048">
    <property type="entry name" value="MYOSIN LIGHT CHAIN 1, 3"/>
    <property type="match status" value="1"/>
</dbReference>
<dbReference type="OrthoDB" id="26525at2759"/>
<dbReference type="InterPro" id="IPR011992">
    <property type="entry name" value="EF-hand-dom_pair"/>
</dbReference>
<dbReference type="Gene3D" id="1.10.238.10">
    <property type="entry name" value="EF-hand"/>
    <property type="match status" value="2"/>
</dbReference>
<dbReference type="InterPro" id="IPR018247">
    <property type="entry name" value="EF_Hand_1_Ca_BS"/>
</dbReference>
<evidence type="ECO:0000313" key="5">
    <source>
        <dbReference type="Proteomes" id="UP000007799"/>
    </source>
</evidence>
<feature type="domain" description="EF-hand" evidence="3">
    <location>
        <begin position="83"/>
        <end position="118"/>
    </location>
</feature>
<dbReference type="Proteomes" id="UP000007799">
    <property type="component" value="Unassembled WGS sequence"/>
</dbReference>
<protein>
    <submittedName>
        <fullName evidence="4">Myosin-2 essential light chain</fullName>
    </submittedName>
</protein>
<feature type="domain" description="EF-hand" evidence="3">
    <location>
        <begin position="6"/>
        <end position="41"/>
    </location>
</feature>
<keyword evidence="1" id="KW-0677">Repeat</keyword>